<protein>
    <submittedName>
        <fullName evidence="7">Unannotated protein</fullName>
    </submittedName>
</protein>
<dbReference type="Pfam" id="PF01118">
    <property type="entry name" value="Semialdhyde_dh"/>
    <property type="match status" value="1"/>
</dbReference>
<evidence type="ECO:0000259" key="6">
    <source>
        <dbReference type="SMART" id="SM00859"/>
    </source>
</evidence>
<dbReference type="PANTHER" id="PTHR32338:SF10">
    <property type="entry name" value="N-ACETYL-GAMMA-GLUTAMYL-PHOSPHATE REDUCTASE, CHLOROPLASTIC-RELATED"/>
    <property type="match status" value="1"/>
</dbReference>
<dbReference type="SUPFAM" id="SSF55347">
    <property type="entry name" value="Glyceraldehyde-3-phosphate dehydrogenase-like, C-terminal domain"/>
    <property type="match status" value="1"/>
</dbReference>
<dbReference type="PANTHER" id="PTHR32338">
    <property type="entry name" value="N-ACETYL-GAMMA-GLUTAMYL-PHOSPHATE REDUCTASE, CHLOROPLASTIC-RELATED-RELATED"/>
    <property type="match status" value="1"/>
</dbReference>
<dbReference type="InterPro" id="IPR050085">
    <property type="entry name" value="AGPR"/>
</dbReference>
<feature type="domain" description="Semialdehyde dehydrogenase NAD-binding" evidence="6">
    <location>
        <begin position="2"/>
        <end position="134"/>
    </location>
</feature>
<keyword evidence="4" id="KW-0560">Oxidoreductase</keyword>
<evidence type="ECO:0000256" key="1">
    <source>
        <dbReference type="ARBA" id="ARBA00022571"/>
    </source>
</evidence>
<evidence type="ECO:0000256" key="3">
    <source>
        <dbReference type="ARBA" id="ARBA00022857"/>
    </source>
</evidence>
<dbReference type="GO" id="GO:0051287">
    <property type="term" value="F:NAD binding"/>
    <property type="evidence" value="ECO:0007669"/>
    <property type="project" value="InterPro"/>
</dbReference>
<keyword evidence="3" id="KW-0521">NADP</keyword>
<dbReference type="AlphaFoldDB" id="A0A6J5ZF86"/>
<dbReference type="InterPro" id="IPR058924">
    <property type="entry name" value="AGPR_dimerisation_dom"/>
</dbReference>
<sequence>MKIGVVGASGYAGGELLRLLAFHPQFTVTAITAHSNAGEQITSIHPQLQSYAGQKFSAFHADDFAQCDLIFLALPHGESAKVIAQLPPTAKIVDLGADYRLEDASQWEKYYGGDYAGAWTYGLADIEPFKSKISQSTKVANPGCYATSIALGAAPASAIADLTDVVVVAASGTTGAGRSAKINLIASEVAGSLSSYKFGGVHQHTPEVEQALSKISGVNAKVSFTPILAPMPRGILSTITAKLTKKVSTEEAHEIYLTYFAKSQFVTVLPIGVMPKTAALTGSNHVQIQVAVDNHTSRLVISVAIDNLGKGAAAQAIQNANLMCGLDEATGLSFDGLGV</sequence>
<dbReference type="PROSITE" id="PS01224">
    <property type="entry name" value="ARGC"/>
    <property type="match status" value="1"/>
</dbReference>
<dbReference type="HAMAP" id="MF_00150">
    <property type="entry name" value="ArgC_type1"/>
    <property type="match status" value="1"/>
</dbReference>
<dbReference type="InterPro" id="IPR023013">
    <property type="entry name" value="AGPR_AS"/>
</dbReference>
<dbReference type="CDD" id="cd24148">
    <property type="entry name" value="AGPR_1_actinobacAGPR_like"/>
    <property type="match status" value="1"/>
</dbReference>
<keyword evidence="1" id="KW-0055">Arginine biosynthesis</keyword>
<evidence type="ECO:0000256" key="5">
    <source>
        <dbReference type="ARBA" id="ARBA00029440"/>
    </source>
</evidence>
<gene>
    <name evidence="7" type="ORF">UFOPK4080_00831</name>
</gene>
<dbReference type="GO" id="GO:0006526">
    <property type="term" value="P:L-arginine biosynthetic process"/>
    <property type="evidence" value="ECO:0007669"/>
    <property type="project" value="UniProtKB-KW"/>
</dbReference>
<accession>A0A6J5ZF86</accession>
<evidence type="ECO:0000256" key="4">
    <source>
        <dbReference type="ARBA" id="ARBA00023002"/>
    </source>
</evidence>
<keyword evidence="2" id="KW-0028">Amino-acid biosynthesis</keyword>
<comment type="pathway">
    <text evidence="5">Amino-acid biosynthesis.</text>
</comment>
<dbReference type="NCBIfam" id="TIGR01850">
    <property type="entry name" value="argC"/>
    <property type="match status" value="1"/>
</dbReference>
<reference evidence="7" key="1">
    <citation type="submission" date="2020-05" db="EMBL/GenBank/DDBJ databases">
        <authorList>
            <person name="Chiriac C."/>
            <person name="Salcher M."/>
            <person name="Ghai R."/>
            <person name="Kavagutti S V."/>
        </authorList>
    </citation>
    <scope>NUCLEOTIDE SEQUENCE</scope>
</reference>
<dbReference type="GO" id="GO:0070401">
    <property type="term" value="F:NADP+ binding"/>
    <property type="evidence" value="ECO:0007669"/>
    <property type="project" value="InterPro"/>
</dbReference>
<dbReference type="InterPro" id="IPR036291">
    <property type="entry name" value="NAD(P)-bd_dom_sf"/>
</dbReference>
<dbReference type="InterPro" id="IPR000534">
    <property type="entry name" value="Semialdehyde_DH_NAD-bd"/>
</dbReference>
<dbReference type="SUPFAM" id="SSF51735">
    <property type="entry name" value="NAD(P)-binding Rossmann-fold domains"/>
    <property type="match status" value="1"/>
</dbReference>
<dbReference type="Gene3D" id="3.30.360.10">
    <property type="entry name" value="Dihydrodipicolinate Reductase, domain 2"/>
    <property type="match status" value="1"/>
</dbReference>
<proteinExistence type="inferred from homology"/>
<name>A0A6J5ZF86_9ZZZZ</name>
<organism evidence="7">
    <name type="scientific">freshwater metagenome</name>
    <dbReference type="NCBI Taxonomy" id="449393"/>
    <lineage>
        <taxon>unclassified sequences</taxon>
        <taxon>metagenomes</taxon>
        <taxon>ecological metagenomes</taxon>
    </lineage>
</organism>
<dbReference type="Pfam" id="PF22698">
    <property type="entry name" value="Semialdhyde_dhC_1"/>
    <property type="match status" value="1"/>
</dbReference>
<dbReference type="CDD" id="cd23934">
    <property type="entry name" value="AGPR_1_C"/>
    <property type="match status" value="1"/>
</dbReference>
<dbReference type="Gene3D" id="3.40.50.720">
    <property type="entry name" value="NAD(P)-binding Rossmann-like Domain"/>
    <property type="match status" value="1"/>
</dbReference>
<dbReference type="InterPro" id="IPR000706">
    <property type="entry name" value="AGPR_type-1"/>
</dbReference>
<evidence type="ECO:0000313" key="7">
    <source>
        <dbReference type="EMBL" id="CAB4340008.1"/>
    </source>
</evidence>
<dbReference type="SMART" id="SM00859">
    <property type="entry name" value="Semialdhyde_dh"/>
    <property type="match status" value="1"/>
</dbReference>
<dbReference type="EMBL" id="CAESAG010000138">
    <property type="protein sequence ID" value="CAB4340008.1"/>
    <property type="molecule type" value="Genomic_DNA"/>
</dbReference>
<evidence type="ECO:0000256" key="2">
    <source>
        <dbReference type="ARBA" id="ARBA00022605"/>
    </source>
</evidence>
<dbReference type="GO" id="GO:0003942">
    <property type="term" value="F:N-acetyl-gamma-glutamyl-phosphate reductase activity"/>
    <property type="evidence" value="ECO:0007669"/>
    <property type="project" value="InterPro"/>
</dbReference>